<organism evidence="1 4">
    <name type="scientific">Acanthamoeba polyphaga mimivirus</name>
    <name type="common">APMV</name>
    <dbReference type="NCBI Taxonomy" id="212035"/>
    <lineage>
        <taxon>Viruses</taxon>
        <taxon>Varidnaviria</taxon>
        <taxon>Bamfordvirae</taxon>
        <taxon>Nucleocytoviricota</taxon>
        <taxon>Megaviricetes</taxon>
        <taxon>Imitervirales</taxon>
        <taxon>Mimiviridae</taxon>
        <taxon>Megamimivirinae</taxon>
        <taxon>Mimivirus</taxon>
        <taxon>Mimivirus bradfordmassiliense</taxon>
    </lineage>
</organism>
<reference evidence="3 6" key="3">
    <citation type="submission" date="2014-10" db="EMBL/GenBank/DDBJ databases">
        <title>Pan-genome analysis of Brazilian lineage A amoebal mimiviruses.</title>
        <authorList>
            <person name="Assis F.L."/>
            <person name="Abrahao J.S."/>
            <person name="Kroon E.G."/>
            <person name="Dornas F.P."/>
            <person name="Andrade K.R."/>
            <person name="Borato P.V.M."/>
            <person name="Pilotto M.R."/>
            <person name="Benamar S."/>
            <person name="LaScola B."/>
            <person name="Colson P."/>
        </authorList>
    </citation>
    <scope>NUCLEOTIDE SEQUENCE [LARGE SCALE GENOMIC DNA]</scope>
    <source>
        <strain evidence="3 6">Amazonia</strain>
    </source>
</reference>
<dbReference type="OrthoDB" id="25887at10239"/>
<proteinExistence type="predicted"/>
<gene>
    <name evidence="1" type="primary">L231</name>
    <name evidence="2" type="ORF">MIMI_L231</name>
</gene>
<organismHost>
    <name type="scientific">Acanthamoeba polyphaga</name>
    <name type="common">Amoeba</name>
    <dbReference type="NCBI Taxonomy" id="5757"/>
</organismHost>
<evidence type="ECO:0000313" key="5">
    <source>
        <dbReference type="Proteomes" id="UP000240552"/>
    </source>
</evidence>
<dbReference type="EMBL" id="HQ336222">
    <property type="protein sequence ID" value="ADO18069.1"/>
    <property type="molecule type" value="Genomic_DNA"/>
</dbReference>
<evidence type="ECO:0000313" key="4">
    <source>
        <dbReference type="Proteomes" id="UP000201519"/>
    </source>
</evidence>
<dbReference type="EMBL" id="JN036606">
    <property type="protein sequence ID" value="AEJ34466.1"/>
    <property type="molecule type" value="Genomic_DNA"/>
</dbReference>
<dbReference type="Proteomes" id="UP000201519">
    <property type="component" value="Segment"/>
</dbReference>
<keyword evidence="4" id="KW-1185">Reference proteome</keyword>
<dbReference type="RefSeq" id="YP_003986727.1">
    <property type="nucleotide sequence ID" value="NC_014649.1"/>
</dbReference>
<sequence>MDEHIINLPFSNSLNSIDIVPLYLLTDKKIIDIAFEEIIGLIFHANFNLACDRTYKKHAYWDFLYKKFVKDIEKQNLAGWPIMTVNKNDYFNRIDIISIEKPFIDTDNILTLLHRLLYIENYKINAGYDNPVLKFKFIKLSCLEHSNIVENVSLYDLFSLLEKYLTYYVSKYGNVGNIENSLGSRILGLMR</sequence>
<reference evidence="2 5" key="1">
    <citation type="journal article" date="2011" name="Proc. Natl. Acad. Sci. U.S.A.">
        <title>Mimivirus shows dramatic genome reduction after intraamoebal culture.</title>
        <authorList>
            <person name="Boyer M."/>
            <person name="Azza S."/>
            <person name="Barrassi L."/>
            <person name="Klose T."/>
            <person name="Campocasso A."/>
            <person name="Pagnier I."/>
            <person name="Fournous G."/>
            <person name="Borg A."/>
            <person name="Robert C."/>
            <person name="Zhang X."/>
            <person name="Desnues C."/>
            <person name="Henrissat B."/>
            <person name="Rossmann M.G."/>
            <person name="La Scola B."/>
            <person name="Raoult D."/>
        </authorList>
    </citation>
    <scope>NUCLEOTIDE SEQUENCE [LARGE SCALE GENOMIC DNA]</scope>
    <source>
        <strain evidence="2">M4</strain>
    </source>
</reference>
<name>A0A0G2Y4X2_MIMIV</name>
<dbReference type="Proteomes" id="UP000274448">
    <property type="component" value="Segment"/>
</dbReference>
<evidence type="ECO:0000313" key="6">
    <source>
        <dbReference type="Proteomes" id="UP000274448"/>
    </source>
</evidence>
<protein>
    <submittedName>
        <fullName evidence="2">Uncharacterized protein L231</fullName>
    </submittedName>
</protein>
<evidence type="ECO:0000313" key="2">
    <source>
        <dbReference type="EMBL" id="AEJ34466.1"/>
    </source>
</evidence>
<dbReference type="Proteomes" id="UP000240552">
    <property type="component" value="Segment"/>
</dbReference>
<dbReference type="KEGG" id="vg:9924838"/>
<reference evidence="1 4" key="2">
    <citation type="journal article" date="2011" name="Virol. J.">
        <title>Breaking the 1000-gene barrier for Mimivirus using ultra-deep genome and transcriptome sequencing.</title>
        <authorList>
            <person name="Legendre M."/>
            <person name="Santini S."/>
            <person name="Rico A."/>
            <person name="Abergel C."/>
            <person name="Claverie J.M."/>
        </authorList>
    </citation>
    <scope>NUCLEOTIDE SEQUENCE [LARGE SCALE GENOMIC DNA]</scope>
</reference>
<evidence type="ECO:0000313" key="1">
    <source>
        <dbReference type="EMBL" id="ADO18069.1"/>
    </source>
</evidence>
<accession>E3VZ94</accession>
<evidence type="ECO:0000313" key="3">
    <source>
        <dbReference type="EMBL" id="AKI80888.1"/>
    </source>
</evidence>
<dbReference type="EMBL" id="KM982403">
    <property type="protein sequence ID" value="AKI80888.1"/>
    <property type="molecule type" value="Genomic_DNA"/>
</dbReference>
<dbReference type="GeneID" id="9924838"/>
<accession>A0A0G2Y4X2</accession>